<dbReference type="PRINTS" id="PR00792">
    <property type="entry name" value="PEPSIN"/>
</dbReference>
<name>A0A1Y1Y997_9FUNG</name>
<sequence>MKSLRSLCVLSLVVGWASCDSPVSVDLITNKPSTNIRDQLELSILRLQTKYEHMRNSTHLKKLTKRDGTLPLTNEQDLSYYAQVSIGTPPQNFKVILDTGSADFWVPSSQCTSAACLTHTKFYPSKSSTYSSLGGTFSLKYGTGNLSGFTSQDTCTIGGITIKNQVFGQALQEAQFFVSTKADGILGMAFSSISEMKVDPPFYNMVNQKLVNSSMFGFWLGNYPDGGQVTFGGYDTTHFSGSLNWIPVVQKTYWTVALQGLTVGNSRIPLISKYAAIDTGTSLITIPDVEADAINQALGGVSTGNQGLYQIPCSGNLPNINIMFGNTQFPLTPDQYVIQDTDGTCVSGIAAAGSSEPLWIVGDVFLRAYYSVFDLGKAQVGLAPSAKNGNGTNSGSTLNVSYVLATLWIIISSYQLI</sequence>
<dbReference type="GO" id="GO:0004190">
    <property type="term" value="F:aspartic-type endopeptidase activity"/>
    <property type="evidence" value="ECO:0007669"/>
    <property type="project" value="UniProtKB-KW"/>
</dbReference>
<evidence type="ECO:0000256" key="4">
    <source>
        <dbReference type="ARBA" id="ARBA00022801"/>
    </source>
</evidence>
<evidence type="ECO:0000256" key="3">
    <source>
        <dbReference type="ARBA" id="ARBA00022750"/>
    </source>
</evidence>
<protein>
    <submittedName>
        <fullName evidence="12">Asp-domain-containing protein</fullName>
    </submittedName>
</protein>
<evidence type="ECO:0000256" key="10">
    <source>
        <dbReference type="SAM" id="SignalP"/>
    </source>
</evidence>
<dbReference type="FunFam" id="2.40.70.10:FF:000002">
    <property type="entry name" value="Vacuolar aspartic proteinase"/>
    <property type="match status" value="1"/>
</dbReference>
<feature type="chain" id="PRO_5012824492" evidence="10">
    <location>
        <begin position="20"/>
        <end position="417"/>
    </location>
</feature>
<keyword evidence="10" id="KW-0732">Signal</keyword>
<dbReference type="PROSITE" id="PS00141">
    <property type="entry name" value="ASP_PROTEASE"/>
    <property type="match status" value="2"/>
</dbReference>
<dbReference type="OrthoDB" id="15189at2759"/>
<evidence type="ECO:0000313" key="12">
    <source>
        <dbReference type="EMBL" id="ORX94590.1"/>
    </source>
</evidence>
<accession>A0A1Y1Y997</accession>
<comment type="similarity">
    <text evidence="1 9">Belongs to the peptidase A1 family.</text>
</comment>
<evidence type="ECO:0000256" key="1">
    <source>
        <dbReference type="ARBA" id="ARBA00007447"/>
    </source>
</evidence>
<dbReference type="InParanoid" id="A0A1Y1Y997"/>
<dbReference type="EMBL" id="MCFE01000201">
    <property type="protein sequence ID" value="ORX94590.1"/>
    <property type="molecule type" value="Genomic_DNA"/>
</dbReference>
<dbReference type="PANTHER" id="PTHR47966">
    <property type="entry name" value="BETA-SITE APP-CLEAVING ENZYME, ISOFORM A-RELATED"/>
    <property type="match status" value="1"/>
</dbReference>
<dbReference type="InterPro" id="IPR021109">
    <property type="entry name" value="Peptidase_aspartic_dom_sf"/>
</dbReference>
<dbReference type="AlphaFoldDB" id="A0A1Y1Y997"/>
<dbReference type="Pfam" id="PF00026">
    <property type="entry name" value="Asp"/>
    <property type="match status" value="1"/>
</dbReference>
<dbReference type="InterPro" id="IPR033121">
    <property type="entry name" value="PEPTIDASE_A1"/>
</dbReference>
<keyword evidence="6" id="KW-0325">Glycoprotein</keyword>
<evidence type="ECO:0000256" key="5">
    <source>
        <dbReference type="ARBA" id="ARBA00023157"/>
    </source>
</evidence>
<feature type="disulfide bond" evidence="8">
    <location>
        <begin position="313"/>
        <end position="345"/>
    </location>
</feature>
<keyword evidence="13" id="KW-1185">Reference proteome</keyword>
<keyword evidence="2 9" id="KW-0645">Protease</keyword>
<dbReference type="InterPro" id="IPR001969">
    <property type="entry name" value="Aspartic_peptidase_AS"/>
</dbReference>
<evidence type="ECO:0000256" key="2">
    <source>
        <dbReference type="ARBA" id="ARBA00022670"/>
    </source>
</evidence>
<feature type="disulfide bond" evidence="8">
    <location>
        <begin position="111"/>
        <end position="116"/>
    </location>
</feature>
<evidence type="ECO:0000256" key="6">
    <source>
        <dbReference type="ARBA" id="ARBA00023180"/>
    </source>
</evidence>
<evidence type="ECO:0000259" key="11">
    <source>
        <dbReference type="PROSITE" id="PS51767"/>
    </source>
</evidence>
<evidence type="ECO:0000313" key="13">
    <source>
        <dbReference type="Proteomes" id="UP000193498"/>
    </source>
</evidence>
<proteinExistence type="inferred from homology"/>
<keyword evidence="3 9" id="KW-0064">Aspartyl protease</keyword>
<feature type="domain" description="Peptidase A1" evidence="11">
    <location>
        <begin position="80"/>
        <end position="383"/>
    </location>
</feature>
<feature type="signal peptide" evidence="10">
    <location>
        <begin position="1"/>
        <end position="19"/>
    </location>
</feature>
<reference evidence="12 13" key="1">
    <citation type="submission" date="2016-07" db="EMBL/GenBank/DDBJ databases">
        <title>Pervasive Adenine N6-methylation of Active Genes in Fungi.</title>
        <authorList>
            <consortium name="DOE Joint Genome Institute"/>
            <person name="Mondo S.J."/>
            <person name="Dannebaum R.O."/>
            <person name="Kuo R.C."/>
            <person name="Labutti K."/>
            <person name="Haridas S."/>
            <person name="Kuo A."/>
            <person name="Salamov A."/>
            <person name="Ahrendt S.R."/>
            <person name="Lipzen A."/>
            <person name="Sullivan W."/>
            <person name="Andreopoulos W.B."/>
            <person name="Clum A."/>
            <person name="Lindquist E."/>
            <person name="Daum C."/>
            <person name="Ramamoorthy G.K."/>
            <person name="Gryganskyi A."/>
            <person name="Culley D."/>
            <person name="Magnuson J.K."/>
            <person name="James T.Y."/>
            <person name="O'Malley M.A."/>
            <person name="Stajich J.E."/>
            <person name="Spatafora J.W."/>
            <person name="Visel A."/>
            <person name="Grigoriev I.V."/>
        </authorList>
    </citation>
    <scope>NUCLEOTIDE SEQUENCE [LARGE SCALE GENOMIC DNA]</scope>
    <source>
        <strain evidence="12 13">CBS 931.73</strain>
    </source>
</reference>
<feature type="active site" evidence="7">
    <location>
        <position position="98"/>
    </location>
</feature>
<keyword evidence="5 8" id="KW-1015">Disulfide bond</keyword>
<dbReference type="PROSITE" id="PS51767">
    <property type="entry name" value="PEPTIDASE_A1"/>
    <property type="match status" value="1"/>
</dbReference>
<dbReference type="Gene3D" id="2.40.70.10">
    <property type="entry name" value="Acid Proteases"/>
    <property type="match status" value="2"/>
</dbReference>
<dbReference type="GO" id="GO:0006508">
    <property type="term" value="P:proteolysis"/>
    <property type="evidence" value="ECO:0007669"/>
    <property type="project" value="UniProtKB-KW"/>
</dbReference>
<dbReference type="SUPFAM" id="SSF50630">
    <property type="entry name" value="Acid proteases"/>
    <property type="match status" value="1"/>
</dbReference>
<dbReference type="PANTHER" id="PTHR47966:SF51">
    <property type="entry name" value="BETA-SITE APP-CLEAVING ENZYME, ISOFORM A-RELATED"/>
    <property type="match status" value="1"/>
</dbReference>
<dbReference type="PROSITE" id="PS51257">
    <property type="entry name" value="PROKAR_LIPOPROTEIN"/>
    <property type="match status" value="1"/>
</dbReference>
<evidence type="ECO:0000256" key="8">
    <source>
        <dbReference type="PIRSR" id="PIRSR601461-2"/>
    </source>
</evidence>
<dbReference type="STRING" id="1314790.A0A1Y1Y997"/>
<evidence type="ECO:0000256" key="7">
    <source>
        <dbReference type="PIRSR" id="PIRSR601461-1"/>
    </source>
</evidence>
<dbReference type="FunCoup" id="A0A1Y1Y997">
    <property type="interactions" value="77"/>
</dbReference>
<dbReference type="FunFam" id="2.40.70.10:FF:000149">
    <property type="entry name" value="Uncharacterized protein"/>
    <property type="match status" value="1"/>
</dbReference>
<comment type="caution">
    <text evidence="12">The sequence shown here is derived from an EMBL/GenBank/DDBJ whole genome shotgun (WGS) entry which is preliminary data.</text>
</comment>
<evidence type="ECO:0000256" key="9">
    <source>
        <dbReference type="RuleBase" id="RU000454"/>
    </source>
</evidence>
<dbReference type="InterPro" id="IPR001461">
    <property type="entry name" value="Aspartic_peptidase_A1"/>
</dbReference>
<organism evidence="12 13">
    <name type="scientific">Basidiobolus meristosporus CBS 931.73</name>
    <dbReference type="NCBI Taxonomy" id="1314790"/>
    <lineage>
        <taxon>Eukaryota</taxon>
        <taxon>Fungi</taxon>
        <taxon>Fungi incertae sedis</taxon>
        <taxon>Zoopagomycota</taxon>
        <taxon>Entomophthoromycotina</taxon>
        <taxon>Basidiobolomycetes</taxon>
        <taxon>Basidiobolales</taxon>
        <taxon>Basidiobolaceae</taxon>
        <taxon>Basidiobolus</taxon>
    </lineage>
</organism>
<dbReference type="Proteomes" id="UP000193498">
    <property type="component" value="Unassembled WGS sequence"/>
</dbReference>
<gene>
    <name evidence="12" type="ORF">K493DRAFT_261363</name>
</gene>
<feature type="active site" evidence="7">
    <location>
        <position position="278"/>
    </location>
</feature>
<keyword evidence="4 9" id="KW-0378">Hydrolase</keyword>